<dbReference type="PANTHER" id="PTHR13179:SF8">
    <property type="entry name" value="GATOR COMPLEX PROTEIN DEPDC5"/>
    <property type="match status" value="1"/>
</dbReference>
<feature type="region of interest" description="Disordered" evidence="1">
    <location>
        <begin position="531"/>
        <end position="555"/>
    </location>
</feature>
<dbReference type="AlphaFoldDB" id="A0A914CLP5"/>
<dbReference type="PANTHER" id="PTHR13179">
    <property type="entry name" value="DEP DOMAIN CONTAINING PROTEIN 5"/>
    <property type="match status" value="1"/>
</dbReference>
<sequence length="717" mass="82481">MVVNNSNDKGTSWSRVKLIHRGEEGLEFSPKLCAGLQVGDLIQVKSLASNDYVVLQLTPDAVNEARFKDRSIIIGPKIFEKKKSFFPTRSDVYVRKVEKEEVSLDSIEVTFKEQYVSRTDMWRFRNCIIDSCVYQGKHESWLGIHCTVGDIWRSGEILWSGYVSEETRVVFRSSSSQVLIFIQISSEMWDIDPQGDLYFEKCAKGLLPTLFEKWREQSCAHYVSIIVFSRWYYKEELLDDEMRANLKESIDHRGRYYQDFYRLLVQNEHYSDWAKTKVLSKLKLAFYTYKGSIEKYVRAKFPSYTGTVPISEISTAADGNFLEVLNMSMNSFFVYHSDRRFETAGQQIIFMTPGGGVFKVDREMVNLTKQRLIDMGISLDIVCLGEQPLHAVPLFVFKTNSVHPFEDYFIPHWMNYSYYRMPPRSAIASQFTTRINFPDDLIKNTTPSLVLDESIENVEHHPRYLEEYDRMAFSSILQTPFGAANNNLNELYKELRVSNLDRTIAYPTRHLEQRPVVGSLEYHSTLLERKADGQTRGGSLESKQPGGSAQKLTVGQSFEPMRALINPFRPEEFTVRISANRRRWIHVFPVDRLGRAKLAHHYVVGKSIVHALQTVEPEPEGMSVVNGSPSRRAPSPQSPSLDGQAPIDNKPAGFGPRGRTTVWAWGSTGEEKWNPDMKIEMDWKSLLFERFYPVKLGNKIFHANARSPLIIFTIESV</sequence>
<organism evidence="3 4">
    <name type="scientific">Acrobeloides nanus</name>
    <dbReference type="NCBI Taxonomy" id="290746"/>
    <lineage>
        <taxon>Eukaryota</taxon>
        <taxon>Metazoa</taxon>
        <taxon>Ecdysozoa</taxon>
        <taxon>Nematoda</taxon>
        <taxon>Chromadorea</taxon>
        <taxon>Rhabditida</taxon>
        <taxon>Tylenchina</taxon>
        <taxon>Cephalobomorpha</taxon>
        <taxon>Cephaloboidea</taxon>
        <taxon>Cephalobidae</taxon>
        <taxon>Acrobeloides</taxon>
    </lineage>
</organism>
<accession>A0A914CLP5</accession>
<dbReference type="GO" id="GO:0010508">
    <property type="term" value="P:positive regulation of autophagy"/>
    <property type="evidence" value="ECO:0007669"/>
    <property type="project" value="TreeGrafter"/>
</dbReference>
<dbReference type="GO" id="GO:0005765">
    <property type="term" value="C:lysosomal membrane"/>
    <property type="evidence" value="ECO:0007669"/>
    <property type="project" value="TreeGrafter"/>
</dbReference>
<name>A0A914CLP5_9BILA</name>
<dbReference type="Pfam" id="PF12257">
    <property type="entry name" value="IML1"/>
    <property type="match status" value="1"/>
</dbReference>
<evidence type="ECO:0000313" key="4">
    <source>
        <dbReference type="WBParaSite" id="ACRNAN_scaffold11694.g15101.t1"/>
    </source>
</evidence>
<feature type="compositionally biased region" description="Polar residues" evidence="1">
    <location>
        <begin position="541"/>
        <end position="555"/>
    </location>
</feature>
<dbReference type="Proteomes" id="UP000887540">
    <property type="component" value="Unplaced"/>
</dbReference>
<feature type="compositionally biased region" description="Low complexity" evidence="1">
    <location>
        <begin position="628"/>
        <end position="640"/>
    </location>
</feature>
<evidence type="ECO:0000256" key="1">
    <source>
        <dbReference type="SAM" id="MobiDB-lite"/>
    </source>
</evidence>
<dbReference type="InterPro" id="IPR027244">
    <property type="entry name" value="IML1"/>
</dbReference>
<dbReference type="InterPro" id="IPR048255">
    <property type="entry name" value="IML1_N"/>
</dbReference>
<dbReference type="GO" id="GO:0034198">
    <property type="term" value="P:cellular response to amino acid starvation"/>
    <property type="evidence" value="ECO:0007669"/>
    <property type="project" value="TreeGrafter"/>
</dbReference>
<proteinExistence type="predicted"/>
<evidence type="ECO:0000313" key="3">
    <source>
        <dbReference type="Proteomes" id="UP000887540"/>
    </source>
</evidence>
<reference evidence="4" key="1">
    <citation type="submission" date="2022-11" db="UniProtKB">
        <authorList>
            <consortium name="WormBaseParasite"/>
        </authorList>
    </citation>
    <scope>IDENTIFICATION</scope>
</reference>
<keyword evidence="3" id="KW-1185">Reference proteome</keyword>
<evidence type="ECO:0000259" key="2">
    <source>
        <dbReference type="Pfam" id="PF12257"/>
    </source>
</evidence>
<feature type="domain" description="Vacuolar membrane-associated protein Iml1 N-terminal" evidence="2">
    <location>
        <begin position="107"/>
        <end position="397"/>
    </location>
</feature>
<dbReference type="GO" id="GO:1904262">
    <property type="term" value="P:negative regulation of TORC1 signaling"/>
    <property type="evidence" value="ECO:0007669"/>
    <property type="project" value="TreeGrafter"/>
</dbReference>
<dbReference type="WBParaSite" id="ACRNAN_scaffold11694.g15101.t1">
    <property type="protein sequence ID" value="ACRNAN_scaffold11694.g15101.t1"/>
    <property type="gene ID" value="ACRNAN_scaffold11694.g15101"/>
</dbReference>
<dbReference type="GO" id="GO:0005096">
    <property type="term" value="F:GTPase activator activity"/>
    <property type="evidence" value="ECO:0007669"/>
    <property type="project" value="InterPro"/>
</dbReference>
<protein>
    <submittedName>
        <fullName evidence="4">DEP domain-containing protein 5</fullName>
    </submittedName>
</protein>
<feature type="region of interest" description="Disordered" evidence="1">
    <location>
        <begin position="618"/>
        <end position="656"/>
    </location>
</feature>
<dbReference type="GO" id="GO:1990130">
    <property type="term" value="C:GATOR1 complex"/>
    <property type="evidence" value="ECO:0007669"/>
    <property type="project" value="TreeGrafter"/>
</dbReference>